<keyword evidence="14" id="KW-1185">Reference proteome</keyword>
<keyword evidence="3" id="KW-0418">Kinase</keyword>
<evidence type="ECO:0000256" key="10">
    <source>
        <dbReference type="ARBA" id="ARBA00047899"/>
    </source>
</evidence>
<evidence type="ECO:0000256" key="5">
    <source>
        <dbReference type="ARBA" id="ARBA00022692"/>
    </source>
</evidence>
<keyword evidence="4" id="KW-0808">Transferase</keyword>
<dbReference type="InterPro" id="IPR047117">
    <property type="entry name" value="PERK1-13-like"/>
</dbReference>
<evidence type="ECO:0000256" key="7">
    <source>
        <dbReference type="ARBA" id="ARBA00022840"/>
    </source>
</evidence>
<dbReference type="PANTHER" id="PTHR47982:SF57">
    <property type="entry name" value="PROTEIN KINASE DOMAIN-CONTAINING PROTEIN"/>
    <property type="match status" value="1"/>
</dbReference>
<dbReference type="PANTHER" id="PTHR47982">
    <property type="entry name" value="PROLINE-RICH RECEPTOR-LIKE PROTEIN KINASE PERK4"/>
    <property type="match status" value="1"/>
</dbReference>
<sequence>CSLNFTEYPYGNSEDCNEEASNQVGLSTRGCCTSAFNRVSYALAARTAVTANRSYIFLNPTEESLCREVFYVKHPTIKELDCGLEELMSSNDACSNFTVENVIEKLGQYFLSLKNECNNLTGEQPTRACSNCLRKYRMATVNLLAENVNRSESSANKCGMALQITLTSMMINDTEWIDAFHKCLGGYLWLTELTEDKEVTEKVLYGISPVGLLVVVGGLLCRSRCKPQEKEIMDSDEESLDSSNNYSFSAKDIYNATDEFNITNYLGEGTAGKVYKGVLRNKKQIAVKQITKDNVVETYFREVKTVSKIRHPNLVSLLGFCEDRHEYYLIYELCSKGNLAEWLFGHEKILSWNQRLNIAVGSARGLLFLHSHPGGCIVHRDIKPTNILLTEEMEAKLSDFGLSRVIAFEKSHVVSEVRGTTGYLDPEYAKAGKLAPSSDVYSFGVTLLQLISGRRVLNLDTQRPMTLDKMARMVSRTGNIFDFADTKLNGYYSTDAFKLVLKTALQCTSASKLKRVGMKNILSELEEALEISIRTMPKQHSTINIEAMN</sequence>
<evidence type="ECO:0000256" key="1">
    <source>
        <dbReference type="ARBA" id="ARBA00004162"/>
    </source>
</evidence>
<dbReference type="Proteomes" id="UP000824469">
    <property type="component" value="Unassembled WGS sequence"/>
</dbReference>
<dbReference type="EC" id="2.7.11.1" evidence="2"/>
<accession>A0AA38FJ16</accession>
<keyword evidence="7" id="KW-0067">ATP-binding</keyword>
<dbReference type="Gene3D" id="3.30.200.20">
    <property type="entry name" value="Phosphorylase Kinase, domain 1"/>
    <property type="match status" value="1"/>
</dbReference>
<dbReference type="InterPro" id="IPR011009">
    <property type="entry name" value="Kinase-like_dom_sf"/>
</dbReference>
<evidence type="ECO:0000256" key="3">
    <source>
        <dbReference type="ARBA" id="ARBA00022527"/>
    </source>
</evidence>
<keyword evidence="3" id="KW-0723">Serine/threonine-protein kinase</keyword>
<comment type="caution">
    <text evidence="13">The sequence shown here is derived from an EMBL/GenBank/DDBJ whole genome shotgun (WGS) entry which is preliminary data.</text>
</comment>
<comment type="catalytic activity">
    <reaction evidence="10">
        <text>L-threonyl-[protein] + ATP = O-phospho-L-threonyl-[protein] + ADP + H(+)</text>
        <dbReference type="Rhea" id="RHEA:46608"/>
        <dbReference type="Rhea" id="RHEA-COMP:11060"/>
        <dbReference type="Rhea" id="RHEA-COMP:11605"/>
        <dbReference type="ChEBI" id="CHEBI:15378"/>
        <dbReference type="ChEBI" id="CHEBI:30013"/>
        <dbReference type="ChEBI" id="CHEBI:30616"/>
        <dbReference type="ChEBI" id="CHEBI:61977"/>
        <dbReference type="ChEBI" id="CHEBI:456216"/>
        <dbReference type="EC" id="2.7.11.1"/>
    </reaction>
</comment>
<dbReference type="GO" id="GO:0005886">
    <property type="term" value="C:plasma membrane"/>
    <property type="evidence" value="ECO:0007669"/>
    <property type="project" value="UniProtKB-SubCell"/>
</dbReference>
<keyword evidence="9" id="KW-0472">Membrane</keyword>
<dbReference type="GO" id="GO:0004674">
    <property type="term" value="F:protein serine/threonine kinase activity"/>
    <property type="evidence" value="ECO:0007669"/>
    <property type="project" value="UniProtKB-EC"/>
</dbReference>
<dbReference type="PROSITE" id="PS00108">
    <property type="entry name" value="PROTEIN_KINASE_ST"/>
    <property type="match status" value="1"/>
</dbReference>
<evidence type="ECO:0000256" key="9">
    <source>
        <dbReference type="ARBA" id="ARBA00023136"/>
    </source>
</evidence>
<dbReference type="AlphaFoldDB" id="A0AA38FJ16"/>
<reference evidence="13 14" key="1">
    <citation type="journal article" date="2021" name="Nat. Plants">
        <title>The Taxus genome provides insights into paclitaxel biosynthesis.</title>
        <authorList>
            <person name="Xiong X."/>
            <person name="Gou J."/>
            <person name="Liao Q."/>
            <person name="Li Y."/>
            <person name="Zhou Q."/>
            <person name="Bi G."/>
            <person name="Li C."/>
            <person name="Du R."/>
            <person name="Wang X."/>
            <person name="Sun T."/>
            <person name="Guo L."/>
            <person name="Liang H."/>
            <person name="Lu P."/>
            <person name="Wu Y."/>
            <person name="Zhang Z."/>
            <person name="Ro D.K."/>
            <person name="Shang Y."/>
            <person name="Huang S."/>
            <person name="Yan J."/>
        </authorList>
    </citation>
    <scope>NUCLEOTIDE SEQUENCE [LARGE SCALE GENOMIC DNA]</scope>
    <source>
        <strain evidence="13">Ta-2019</strain>
    </source>
</reference>
<feature type="domain" description="Protein kinase" evidence="12">
    <location>
        <begin position="260"/>
        <end position="529"/>
    </location>
</feature>
<comment type="catalytic activity">
    <reaction evidence="11">
        <text>L-seryl-[protein] + ATP = O-phospho-L-seryl-[protein] + ADP + H(+)</text>
        <dbReference type="Rhea" id="RHEA:17989"/>
        <dbReference type="Rhea" id="RHEA-COMP:9863"/>
        <dbReference type="Rhea" id="RHEA-COMP:11604"/>
        <dbReference type="ChEBI" id="CHEBI:15378"/>
        <dbReference type="ChEBI" id="CHEBI:29999"/>
        <dbReference type="ChEBI" id="CHEBI:30616"/>
        <dbReference type="ChEBI" id="CHEBI:83421"/>
        <dbReference type="ChEBI" id="CHEBI:456216"/>
        <dbReference type="EC" id="2.7.11.1"/>
    </reaction>
</comment>
<keyword evidence="6" id="KW-0547">Nucleotide-binding</keyword>
<dbReference type="GO" id="GO:0005524">
    <property type="term" value="F:ATP binding"/>
    <property type="evidence" value="ECO:0007669"/>
    <property type="project" value="UniProtKB-KW"/>
</dbReference>
<evidence type="ECO:0000256" key="8">
    <source>
        <dbReference type="ARBA" id="ARBA00022989"/>
    </source>
</evidence>
<evidence type="ECO:0000256" key="4">
    <source>
        <dbReference type="ARBA" id="ARBA00022679"/>
    </source>
</evidence>
<comment type="subcellular location">
    <subcellularLocation>
        <location evidence="1">Cell membrane</location>
        <topology evidence="1">Single-pass membrane protein</topology>
    </subcellularLocation>
</comment>
<evidence type="ECO:0000259" key="12">
    <source>
        <dbReference type="PROSITE" id="PS50011"/>
    </source>
</evidence>
<organism evidence="13 14">
    <name type="scientific">Taxus chinensis</name>
    <name type="common">Chinese yew</name>
    <name type="synonym">Taxus wallichiana var. chinensis</name>
    <dbReference type="NCBI Taxonomy" id="29808"/>
    <lineage>
        <taxon>Eukaryota</taxon>
        <taxon>Viridiplantae</taxon>
        <taxon>Streptophyta</taxon>
        <taxon>Embryophyta</taxon>
        <taxon>Tracheophyta</taxon>
        <taxon>Spermatophyta</taxon>
        <taxon>Pinopsida</taxon>
        <taxon>Pinidae</taxon>
        <taxon>Conifers II</taxon>
        <taxon>Cupressales</taxon>
        <taxon>Taxaceae</taxon>
        <taxon>Taxus</taxon>
    </lineage>
</organism>
<dbReference type="Gene3D" id="1.10.510.10">
    <property type="entry name" value="Transferase(Phosphotransferase) domain 1"/>
    <property type="match status" value="1"/>
</dbReference>
<dbReference type="Pfam" id="PF00069">
    <property type="entry name" value="Pkinase"/>
    <property type="match status" value="1"/>
</dbReference>
<evidence type="ECO:0000256" key="11">
    <source>
        <dbReference type="ARBA" id="ARBA00048679"/>
    </source>
</evidence>
<dbReference type="OMA" id="MRDDDKH"/>
<name>A0AA38FJ16_TAXCH</name>
<dbReference type="SUPFAM" id="SSF56112">
    <property type="entry name" value="Protein kinase-like (PK-like)"/>
    <property type="match status" value="1"/>
</dbReference>
<dbReference type="InterPro" id="IPR000719">
    <property type="entry name" value="Prot_kinase_dom"/>
</dbReference>
<protein>
    <recommendedName>
        <fullName evidence="2">non-specific serine/threonine protein kinase</fullName>
        <ecNumber evidence="2">2.7.11.1</ecNumber>
    </recommendedName>
</protein>
<proteinExistence type="predicted"/>
<feature type="non-terminal residue" evidence="13">
    <location>
        <position position="1"/>
    </location>
</feature>
<dbReference type="FunFam" id="1.10.510.10:FF:000530">
    <property type="entry name" value="probable receptor-like protein kinase At5g59700"/>
    <property type="match status" value="1"/>
</dbReference>
<dbReference type="PROSITE" id="PS50011">
    <property type="entry name" value="PROTEIN_KINASE_DOM"/>
    <property type="match status" value="1"/>
</dbReference>
<dbReference type="EMBL" id="JAHRHJ020000008">
    <property type="protein sequence ID" value="KAH9304121.1"/>
    <property type="molecule type" value="Genomic_DNA"/>
</dbReference>
<dbReference type="SMART" id="SM00220">
    <property type="entry name" value="S_TKc"/>
    <property type="match status" value="1"/>
</dbReference>
<keyword evidence="8" id="KW-1133">Transmembrane helix</keyword>
<evidence type="ECO:0000313" key="13">
    <source>
        <dbReference type="EMBL" id="KAH9304121.1"/>
    </source>
</evidence>
<keyword evidence="5" id="KW-0812">Transmembrane</keyword>
<evidence type="ECO:0000313" key="14">
    <source>
        <dbReference type="Proteomes" id="UP000824469"/>
    </source>
</evidence>
<evidence type="ECO:0000256" key="6">
    <source>
        <dbReference type="ARBA" id="ARBA00022741"/>
    </source>
</evidence>
<evidence type="ECO:0000256" key="2">
    <source>
        <dbReference type="ARBA" id="ARBA00012513"/>
    </source>
</evidence>
<gene>
    <name evidence="13" type="ORF">KI387_008525</name>
</gene>
<dbReference type="InterPro" id="IPR008271">
    <property type="entry name" value="Ser/Thr_kinase_AS"/>
</dbReference>